<dbReference type="AlphaFoldDB" id="A0A0U1NN80"/>
<dbReference type="EMBL" id="CVQV01000011">
    <property type="protein sequence ID" value="CRK75959.1"/>
    <property type="molecule type" value="Genomic_DNA"/>
</dbReference>
<evidence type="ECO:0000313" key="1">
    <source>
        <dbReference type="EMBL" id="CRK75959.1"/>
    </source>
</evidence>
<keyword evidence="2" id="KW-1185">Reference proteome</keyword>
<protein>
    <submittedName>
        <fullName evidence="1">Uncharacterized protein</fullName>
    </submittedName>
</protein>
<accession>A0A0U1NN80</accession>
<evidence type="ECO:0000313" key="2">
    <source>
        <dbReference type="Proteomes" id="UP000048949"/>
    </source>
</evidence>
<reference evidence="1 2" key="1">
    <citation type="submission" date="2015-04" db="EMBL/GenBank/DDBJ databases">
        <authorList>
            <person name="Syromyatnikov M.Y."/>
            <person name="Popov V.N."/>
        </authorList>
    </citation>
    <scope>NUCLEOTIDE SEQUENCE [LARGE SCALE GENOMIC DNA]</scope>
    <source>
        <strain evidence="1 2">CECT 5292</strain>
    </source>
</reference>
<gene>
    <name evidence="1" type="ORF">NIG5292_02016</name>
</gene>
<organism evidence="1 2">
    <name type="scientific">Nereida ignava</name>
    <dbReference type="NCBI Taxonomy" id="282199"/>
    <lineage>
        <taxon>Bacteria</taxon>
        <taxon>Pseudomonadati</taxon>
        <taxon>Pseudomonadota</taxon>
        <taxon>Alphaproteobacteria</taxon>
        <taxon>Rhodobacterales</taxon>
        <taxon>Roseobacteraceae</taxon>
        <taxon>Nereida</taxon>
    </lineage>
</organism>
<name>A0A0U1NN80_9RHOB</name>
<sequence>MWDAWSYVCFMIGVDSDDVDQLHQSRVFDHHYGRDGPTKIQTIANGELIFHPISLRGLYGYASGNRSAHRRNFSWDNLGTEIDNGCSFIVDVGHRQIVYPVPKRLVGGDSKGPLNLGQDHPKVAHDNQIAVRAKCVN</sequence>
<dbReference type="Proteomes" id="UP000048949">
    <property type="component" value="Unassembled WGS sequence"/>
</dbReference>
<proteinExistence type="predicted"/>